<organism evidence="5 6">
    <name type="scientific">Clostridium cylindrosporum DSM 605</name>
    <dbReference type="NCBI Taxonomy" id="1121307"/>
    <lineage>
        <taxon>Bacteria</taxon>
        <taxon>Bacillati</taxon>
        <taxon>Bacillota</taxon>
        <taxon>Clostridia</taxon>
        <taxon>Eubacteriales</taxon>
        <taxon>Clostridiaceae</taxon>
        <taxon>Clostridium</taxon>
    </lineage>
</organism>
<dbReference type="InterPro" id="IPR029052">
    <property type="entry name" value="Metallo-depent_PP-like"/>
</dbReference>
<feature type="domain" description="Calcineurin-like phosphoesterase" evidence="4">
    <location>
        <begin position="40"/>
        <end position="220"/>
    </location>
</feature>
<proteinExistence type="predicted"/>
<keyword evidence="2" id="KW-0378">Hydrolase</keyword>
<evidence type="ECO:0000313" key="6">
    <source>
        <dbReference type="Proteomes" id="UP000036756"/>
    </source>
</evidence>
<dbReference type="SUPFAM" id="SSF56300">
    <property type="entry name" value="Metallo-dependent phosphatases"/>
    <property type="match status" value="1"/>
</dbReference>
<accession>A0A0J8D7B1</accession>
<dbReference type="AlphaFoldDB" id="A0A0J8D7B1"/>
<reference evidence="5 6" key="1">
    <citation type="submission" date="2015-06" db="EMBL/GenBank/DDBJ databases">
        <title>Draft genome sequence of the purine-degrading Clostridium cylindrosporum HC-1 (DSM 605).</title>
        <authorList>
            <person name="Poehlein A."/>
            <person name="Schiel-Bengelsdorf B."/>
            <person name="Bengelsdorf F."/>
            <person name="Daniel R."/>
            <person name="Duerre P."/>
        </authorList>
    </citation>
    <scope>NUCLEOTIDE SEQUENCE [LARGE SCALE GENOMIC DNA]</scope>
    <source>
        <strain evidence="5 6">DSM 605</strain>
    </source>
</reference>
<comment type="caution">
    <text evidence="5">The sequence shown here is derived from an EMBL/GenBank/DDBJ whole genome shotgun (WGS) entry which is preliminary data.</text>
</comment>
<keyword evidence="3" id="KW-0812">Transmembrane</keyword>
<protein>
    <recommendedName>
        <fullName evidence="4">Calcineurin-like phosphoesterase domain-containing protein</fullName>
    </recommendedName>
</protein>
<evidence type="ECO:0000256" key="3">
    <source>
        <dbReference type="SAM" id="Phobius"/>
    </source>
</evidence>
<sequence length="280" mass="32107">MESIYLILSGIILLGVFFYWENNVIQTTRIKLERNLKSPIKIVHLSDIHSKEFGEGNHKLINKVVRLKPDLIIVTGDLINMDGKNINKMIGLLCSLNSIANVYYIFGNHEHRLRNLDKLAEDIKAIGVKLLCDEIDTININNNRISILGLDENQASRDDYIKRMKGIYEYKDYSNLFSKLESECSFKIVLSHYPENFSLIGDFSYKNYNFDLMMSGHAHGGQFRLPFIGGLYAPGQGVFPRYTAGLYKEDRNLIVSRGLGPSRFPLRLFNRPEIILVEVI</sequence>
<evidence type="ECO:0000259" key="4">
    <source>
        <dbReference type="Pfam" id="PF00149"/>
    </source>
</evidence>
<evidence type="ECO:0000313" key="5">
    <source>
        <dbReference type="EMBL" id="KMT21950.1"/>
    </source>
</evidence>
<gene>
    <name evidence="5" type="ORF">CLCY_3c02210</name>
</gene>
<keyword evidence="3" id="KW-1133">Transmembrane helix</keyword>
<dbReference type="GO" id="GO:0046872">
    <property type="term" value="F:metal ion binding"/>
    <property type="evidence" value="ECO:0007669"/>
    <property type="project" value="UniProtKB-KW"/>
</dbReference>
<evidence type="ECO:0000256" key="1">
    <source>
        <dbReference type="ARBA" id="ARBA00022723"/>
    </source>
</evidence>
<dbReference type="GO" id="GO:0008758">
    <property type="term" value="F:UDP-2,3-diacylglucosamine hydrolase activity"/>
    <property type="evidence" value="ECO:0007669"/>
    <property type="project" value="TreeGrafter"/>
</dbReference>
<dbReference type="InterPro" id="IPR004843">
    <property type="entry name" value="Calcineurin-like_PHP"/>
</dbReference>
<dbReference type="GO" id="GO:0009245">
    <property type="term" value="P:lipid A biosynthetic process"/>
    <property type="evidence" value="ECO:0007669"/>
    <property type="project" value="TreeGrafter"/>
</dbReference>
<dbReference type="Pfam" id="PF00149">
    <property type="entry name" value="Metallophos"/>
    <property type="match status" value="1"/>
</dbReference>
<dbReference type="PANTHER" id="PTHR31302">
    <property type="entry name" value="TRANSMEMBRANE PROTEIN WITH METALLOPHOSPHOESTERASE DOMAIN-RELATED"/>
    <property type="match status" value="1"/>
</dbReference>
<dbReference type="InterPro" id="IPR051158">
    <property type="entry name" value="Metallophosphoesterase_sf"/>
</dbReference>
<dbReference type="Proteomes" id="UP000036756">
    <property type="component" value="Unassembled WGS sequence"/>
</dbReference>
<keyword evidence="6" id="KW-1185">Reference proteome</keyword>
<dbReference type="GO" id="GO:0016020">
    <property type="term" value="C:membrane"/>
    <property type="evidence" value="ECO:0007669"/>
    <property type="project" value="GOC"/>
</dbReference>
<dbReference type="RefSeq" id="WP_048570591.1">
    <property type="nucleotide sequence ID" value="NZ_LFVU01000026.1"/>
</dbReference>
<dbReference type="PANTHER" id="PTHR31302:SF31">
    <property type="entry name" value="PHOSPHODIESTERASE YAEI"/>
    <property type="match status" value="1"/>
</dbReference>
<feature type="transmembrane region" description="Helical" evidence="3">
    <location>
        <begin position="89"/>
        <end position="106"/>
    </location>
</feature>
<dbReference type="Gene3D" id="3.60.21.10">
    <property type="match status" value="1"/>
</dbReference>
<evidence type="ECO:0000256" key="2">
    <source>
        <dbReference type="ARBA" id="ARBA00022801"/>
    </source>
</evidence>
<keyword evidence="3" id="KW-0472">Membrane</keyword>
<feature type="transmembrane region" description="Helical" evidence="3">
    <location>
        <begin position="6"/>
        <end position="25"/>
    </location>
</feature>
<dbReference type="EMBL" id="LFVU01000026">
    <property type="protein sequence ID" value="KMT21950.1"/>
    <property type="molecule type" value="Genomic_DNA"/>
</dbReference>
<dbReference type="PATRIC" id="fig|1121307.3.peg.1574"/>
<dbReference type="STRING" id="1121307.CLCY_3c02210"/>
<keyword evidence="1" id="KW-0479">Metal-binding</keyword>
<name>A0A0J8D7B1_CLOCY</name>
<dbReference type="OrthoDB" id="9780884at2"/>